<dbReference type="RefSeq" id="WP_192280020.1">
    <property type="nucleotide sequence ID" value="NZ_JACZDF010000004.1"/>
</dbReference>
<evidence type="ECO:0000313" key="1">
    <source>
        <dbReference type="EMBL" id="MBD9699734.1"/>
    </source>
</evidence>
<comment type="caution">
    <text evidence="1">The sequence shown here is derived from an EMBL/GenBank/DDBJ whole genome shotgun (WGS) entry which is preliminary data.</text>
</comment>
<organism evidence="1 2">
    <name type="scientific">Flavimobilis rhizosphaerae</name>
    <dbReference type="NCBI Taxonomy" id="2775421"/>
    <lineage>
        <taxon>Bacteria</taxon>
        <taxon>Bacillati</taxon>
        <taxon>Actinomycetota</taxon>
        <taxon>Actinomycetes</taxon>
        <taxon>Micrococcales</taxon>
        <taxon>Jonesiaceae</taxon>
        <taxon>Flavimobilis</taxon>
    </lineage>
</organism>
<protein>
    <submittedName>
        <fullName evidence="1">Uncharacterized protein</fullName>
    </submittedName>
</protein>
<accession>A0ABR9DS44</accession>
<proteinExistence type="predicted"/>
<reference evidence="1 2" key="1">
    <citation type="submission" date="2020-09" db="EMBL/GenBank/DDBJ databases">
        <title>Flavimobilis rhizosphaerae sp. nov., isolated from rhizosphere soil of Spartina alterniflora.</title>
        <authorList>
            <person name="Hanqin C."/>
        </authorList>
    </citation>
    <scope>NUCLEOTIDE SEQUENCE [LARGE SCALE GENOMIC DNA]</scope>
    <source>
        <strain evidence="1 2">GY 10621</strain>
    </source>
</reference>
<dbReference type="EMBL" id="JACZDF010000004">
    <property type="protein sequence ID" value="MBD9699734.1"/>
    <property type="molecule type" value="Genomic_DNA"/>
</dbReference>
<evidence type="ECO:0000313" key="2">
    <source>
        <dbReference type="Proteomes" id="UP000642107"/>
    </source>
</evidence>
<name>A0ABR9DS44_9MICO</name>
<gene>
    <name evidence="1" type="ORF">IGS67_09560</name>
</gene>
<keyword evidence="2" id="KW-1185">Reference proteome</keyword>
<sequence length="171" mass="17303">MSDDLPDDLSFEIPDDLSGLDAVGGGTEPTLALLLTQVAGSEPLVAVCALAQVAADVVASRIGAIAVLRERAGTAPAEAAAAVSALLAGSEVVLVTRAGSQLSATRYEGGERGADIPAGLLLDSAPQDLEDLILGEKTVADLAGVADSTAMSRLGAVRALKKIAKKMRKER</sequence>
<dbReference type="Proteomes" id="UP000642107">
    <property type="component" value="Unassembled WGS sequence"/>
</dbReference>